<keyword evidence="1" id="KW-0812">Transmembrane</keyword>
<keyword evidence="3" id="KW-1185">Reference proteome</keyword>
<dbReference type="Proteomes" id="UP000034350">
    <property type="component" value="Unassembled WGS sequence"/>
</dbReference>
<evidence type="ECO:0000313" key="2">
    <source>
        <dbReference type="EMBL" id="KKO75264.1"/>
    </source>
</evidence>
<name>A0A0F9ZC94_9MICR</name>
<keyword evidence="1" id="KW-0472">Membrane</keyword>
<proteinExistence type="predicted"/>
<dbReference type="AlphaFoldDB" id="A0A0F9ZC94"/>
<evidence type="ECO:0000313" key="3">
    <source>
        <dbReference type="Proteomes" id="UP000034350"/>
    </source>
</evidence>
<protein>
    <submittedName>
        <fullName evidence="2">Uncharacterized protein</fullName>
    </submittedName>
</protein>
<keyword evidence="1" id="KW-1133">Transmembrane helix</keyword>
<evidence type="ECO:0000256" key="1">
    <source>
        <dbReference type="SAM" id="Phobius"/>
    </source>
</evidence>
<dbReference type="VEuPathDB" id="MicrosporidiaDB:AAJ76_260009147"/>
<comment type="caution">
    <text evidence="2">The sequence shown here is derived from an EMBL/GenBank/DDBJ whole genome shotgun (WGS) entry which is preliminary data.</text>
</comment>
<gene>
    <name evidence="2" type="ORF">AAJ76_260009147</name>
</gene>
<reference evidence="2 3" key="1">
    <citation type="journal article" date="2015" name="Environ. Microbiol.">
        <title>Genome analyses suggest the presence of polyploidy and recent human-driven expansions in eight global populations of the honeybee pathogen Nosema ceranae.</title>
        <authorList>
            <person name="Pelin A."/>
            <person name="Selman M."/>
            <person name="Aris-Brosou S."/>
            <person name="Farinelli L."/>
            <person name="Corradi N."/>
        </authorList>
    </citation>
    <scope>NUCLEOTIDE SEQUENCE [LARGE SCALE GENOMIC DNA]</scope>
    <source>
        <strain evidence="2 3">PA08 1199</strain>
    </source>
</reference>
<feature type="transmembrane region" description="Helical" evidence="1">
    <location>
        <begin position="29"/>
        <end position="45"/>
    </location>
</feature>
<sequence>MSQFAKNIFLKLLTYTPTNINCIKSKKKILIKIIFLFIYLIIADLKKIKKLINIYIFKSFLQIT</sequence>
<dbReference type="EMBL" id="JPQZ01000026">
    <property type="protein sequence ID" value="KKO75264.1"/>
    <property type="molecule type" value="Genomic_DNA"/>
</dbReference>
<organism evidence="2 3">
    <name type="scientific">Vairimorpha ceranae</name>
    <dbReference type="NCBI Taxonomy" id="40302"/>
    <lineage>
        <taxon>Eukaryota</taxon>
        <taxon>Fungi</taxon>
        <taxon>Fungi incertae sedis</taxon>
        <taxon>Microsporidia</taxon>
        <taxon>Nosematidae</taxon>
        <taxon>Vairimorpha</taxon>
    </lineage>
</organism>
<accession>A0A0F9ZC94</accession>
<dbReference type="RefSeq" id="XP_024331006.1">
    <property type="nucleotide sequence ID" value="XM_024474849.1"/>
</dbReference>
<dbReference type="GeneID" id="36319777"/>